<sequence>MAGWSGWEPWRTEADDVWLAAHSGDAFSRIRRVFHPLAGGADAVSHSVLGGLLGGPPRNPDLKVKGVLAEQVRYAERHYAYTTSQVDLGVCRRCGHTLEERHHLLVVDPHGFRQRVGTARACRRCAAGSWMFTSHMPGARRLAASRAKIAL</sequence>
<protein>
    <submittedName>
        <fullName evidence="1">Uncharacterized protein</fullName>
    </submittedName>
</protein>
<dbReference type="EMBL" id="BLPF01000003">
    <property type="protein sequence ID" value="GFJ84246.1"/>
    <property type="molecule type" value="Genomic_DNA"/>
</dbReference>
<name>A0A6V8KQU8_9ACTN</name>
<gene>
    <name evidence="1" type="ORF">Phou_084260</name>
</gene>
<dbReference type="Proteomes" id="UP000482800">
    <property type="component" value="Unassembled WGS sequence"/>
</dbReference>
<reference evidence="1 2" key="1">
    <citation type="submission" date="2020-03" db="EMBL/GenBank/DDBJ databases">
        <title>Whole genome shotgun sequence of Phytohabitans houttuyneae NBRC 108639.</title>
        <authorList>
            <person name="Komaki H."/>
            <person name="Tamura T."/>
        </authorList>
    </citation>
    <scope>NUCLEOTIDE SEQUENCE [LARGE SCALE GENOMIC DNA]</scope>
    <source>
        <strain evidence="1 2">NBRC 108639</strain>
    </source>
</reference>
<evidence type="ECO:0000313" key="1">
    <source>
        <dbReference type="EMBL" id="GFJ84246.1"/>
    </source>
</evidence>
<organism evidence="1 2">
    <name type="scientific">Phytohabitans houttuyneae</name>
    <dbReference type="NCBI Taxonomy" id="1076126"/>
    <lineage>
        <taxon>Bacteria</taxon>
        <taxon>Bacillati</taxon>
        <taxon>Actinomycetota</taxon>
        <taxon>Actinomycetes</taxon>
        <taxon>Micromonosporales</taxon>
        <taxon>Micromonosporaceae</taxon>
    </lineage>
</organism>
<reference evidence="1 2" key="2">
    <citation type="submission" date="2020-03" db="EMBL/GenBank/DDBJ databases">
        <authorList>
            <person name="Ichikawa N."/>
            <person name="Kimura A."/>
            <person name="Kitahashi Y."/>
            <person name="Uohara A."/>
        </authorList>
    </citation>
    <scope>NUCLEOTIDE SEQUENCE [LARGE SCALE GENOMIC DNA]</scope>
    <source>
        <strain evidence="1 2">NBRC 108639</strain>
    </source>
</reference>
<comment type="caution">
    <text evidence="1">The sequence shown here is derived from an EMBL/GenBank/DDBJ whole genome shotgun (WGS) entry which is preliminary data.</text>
</comment>
<dbReference type="RefSeq" id="WP_173067804.1">
    <property type="nucleotide sequence ID" value="NZ_BAABGO010000013.1"/>
</dbReference>
<keyword evidence="2" id="KW-1185">Reference proteome</keyword>
<proteinExistence type="predicted"/>
<accession>A0A6V8KQU8</accession>
<evidence type="ECO:0000313" key="2">
    <source>
        <dbReference type="Proteomes" id="UP000482800"/>
    </source>
</evidence>
<dbReference type="AlphaFoldDB" id="A0A6V8KQU8"/>